<evidence type="ECO:0000313" key="2">
    <source>
        <dbReference type="Proteomes" id="UP001321760"/>
    </source>
</evidence>
<dbReference type="AlphaFoldDB" id="A0AAV9H4I6"/>
<dbReference type="Proteomes" id="UP001321760">
    <property type="component" value="Unassembled WGS sequence"/>
</dbReference>
<sequence>MQGLEAGENFDLALPLDFDPVSPSTFPSGYTDISIQNRGSEIEESSIHDPFRSEFRGTPVSQPVGLWLLPAWHPQLLQLPGWPTSQSNIPGPLIEPQGFLIDDYARNPLTGSELGCAPLPDWGSNQIPTLAVPKATSNVHNIDFASSSPSCLCGKTFSRKDALSRHIRSASLRSTRFTTETSGAREKNYACHLCDKFQGVNGFKRRDHLRQHLGVKGYHKLNKEAVDKYLDEYH</sequence>
<dbReference type="SUPFAM" id="SSF57667">
    <property type="entry name" value="beta-beta-alpha zinc fingers"/>
    <property type="match status" value="1"/>
</dbReference>
<protein>
    <recommendedName>
        <fullName evidence="3">C2H2-type domain-containing protein</fullName>
    </recommendedName>
</protein>
<evidence type="ECO:0008006" key="3">
    <source>
        <dbReference type="Google" id="ProtNLM"/>
    </source>
</evidence>
<gene>
    <name evidence="1" type="ORF">QBC34DRAFT_393624</name>
</gene>
<proteinExistence type="predicted"/>
<name>A0AAV9H4I6_9PEZI</name>
<accession>A0AAV9H4I6</accession>
<dbReference type="EMBL" id="MU865918">
    <property type="protein sequence ID" value="KAK4453876.1"/>
    <property type="molecule type" value="Genomic_DNA"/>
</dbReference>
<comment type="caution">
    <text evidence="1">The sequence shown here is derived from an EMBL/GenBank/DDBJ whole genome shotgun (WGS) entry which is preliminary data.</text>
</comment>
<dbReference type="InterPro" id="IPR036236">
    <property type="entry name" value="Znf_C2H2_sf"/>
</dbReference>
<organism evidence="1 2">
    <name type="scientific">Podospora aff. communis PSN243</name>
    <dbReference type="NCBI Taxonomy" id="3040156"/>
    <lineage>
        <taxon>Eukaryota</taxon>
        <taxon>Fungi</taxon>
        <taxon>Dikarya</taxon>
        <taxon>Ascomycota</taxon>
        <taxon>Pezizomycotina</taxon>
        <taxon>Sordariomycetes</taxon>
        <taxon>Sordariomycetidae</taxon>
        <taxon>Sordariales</taxon>
        <taxon>Podosporaceae</taxon>
        <taxon>Podospora</taxon>
    </lineage>
</organism>
<keyword evidence="2" id="KW-1185">Reference proteome</keyword>
<dbReference type="Gene3D" id="3.30.160.60">
    <property type="entry name" value="Classic Zinc Finger"/>
    <property type="match status" value="1"/>
</dbReference>
<reference evidence="1" key="1">
    <citation type="journal article" date="2023" name="Mol. Phylogenet. Evol.">
        <title>Genome-scale phylogeny and comparative genomics of the fungal order Sordariales.</title>
        <authorList>
            <person name="Hensen N."/>
            <person name="Bonometti L."/>
            <person name="Westerberg I."/>
            <person name="Brannstrom I.O."/>
            <person name="Guillou S."/>
            <person name="Cros-Aarteil S."/>
            <person name="Calhoun S."/>
            <person name="Haridas S."/>
            <person name="Kuo A."/>
            <person name="Mondo S."/>
            <person name="Pangilinan J."/>
            <person name="Riley R."/>
            <person name="LaButti K."/>
            <person name="Andreopoulos B."/>
            <person name="Lipzen A."/>
            <person name="Chen C."/>
            <person name="Yan M."/>
            <person name="Daum C."/>
            <person name="Ng V."/>
            <person name="Clum A."/>
            <person name="Steindorff A."/>
            <person name="Ohm R.A."/>
            <person name="Martin F."/>
            <person name="Silar P."/>
            <person name="Natvig D.O."/>
            <person name="Lalanne C."/>
            <person name="Gautier V."/>
            <person name="Ament-Velasquez S.L."/>
            <person name="Kruys A."/>
            <person name="Hutchinson M.I."/>
            <person name="Powell A.J."/>
            <person name="Barry K."/>
            <person name="Miller A.N."/>
            <person name="Grigoriev I.V."/>
            <person name="Debuchy R."/>
            <person name="Gladieux P."/>
            <person name="Hiltunen Thoren M."/>
            <person name="Johannesson H."/>
        </authorList>
    </citation>
    <scope>NUCLEOTIDE SEQUENCE</scope>
    <source>
        <strain evidence="1">PSN243</strain>
    </source>
</reference>
<reference evidence="1" key="2">
    <citation type="submission" date="2023-05" db="EMBL/GenBank/DDBJ databases">
        <authorList>
            <consortium name="Lawrence Berkeley National Laboratory"/>
            <person name="Steindorff A."/>
            <person name="Hensen N."/>
            <person name="Bonometti L."/>
            <person name="Westerberg I."/>
            <person name="Brannstrom I.O."/>
            <person name="Guillou S."/>
            <person name="Cros-Aarteil S."/>
            <person name="Calhoun S."/>
            <person name="Haridas S."/>
            <person name="Kuo A."/>
            <person name="Mondo S."/>
            <person name="Pangilinan J."/>
            <person name="Riley R."/>
            <person name="Labutti K."/>
            <person name="Andreopoulos B."/>
            <person name="Lipzen A."/>
            <person name="Chen C."/>
            <person name="Yanf M."/>
            <person name="Daum C."/>
            <person name="Ng V."/>
            <person name="Clum A."/>
            <person name="Ohm R."/>
            <person name="Martin F."/>
            <person name="Silar P."/>
            <person name="Natvig D."/>
            <person name="Lalanne C."/>
            <person name="Gautier V."/>
            <person name="Ament-Velasquez S.L."/>
            <person name="Kruys A."/>
            <person name="Hutchinson M.I."/>
            <person name="Powell A.J."/>
            <person name="Barry K."/>
            <person name="Miller A.N."/>
            <person name="Grigoriev I.V."/>
            <person name="Debuchy R."/>
            <person name="Gladieux P."/>
            <person name="Thoren M.H."/>
            <person name="Johannesson H."/>
        </authorList>
    </citation>
    <scope>NUCLEOTIDE SEQUENCE</scope>
    <source>
        <strain evidence="1">PSN243</strain>
    </source>
</reference>
<evidence type="ECO:0000313" key="1">
    <source>
        <dbReference type="EMBL" id="KAK4453876.1"/>
    </source>
</evidence>